<dbReference type="InterPro" id="IPR001841">
    <property type="entry name" value="Znf_RING"/>
</dbReference>
<dbReference type="InterPro" id="IPR001878">
    <property type="entry name" value="Znf_CCHC"/>
</dbReference>
<keyword evidence="2" id="KW-0479">Metal-binding</keyword>
<dbReference type="Gene3D" id="3.30.40.10">
    <property type="entry name" value="Zinc/RING finger domain, C3HC4 (zinc finger)"/>
    <property type="match status" value="1"/>
</dbReference>
<keyword evidence="12" id="KW-1185">Reference proteome</keyword>
<dbReference type="Gene3D" id="3.10.20.90">
    <property type="entry name" value="Phosphatidylinositol 3-kinase Catalytic Subunit, Chain A, domain 1"/>
    <property type="match status" value="1"/>
</dbReference>
<dbReference type="CDD" id="cd16620">
    <property type="entry name" value="vRING-HC-C4C4_RBBP6"/>
    <property type="match status" value="1"/>
</dbReference>
<dbReference type="eggNOG" id="KOG0314">
    <property type="taxonomic scope" value="Eukaryota"/>
</dbReference>
<dbReference type="PROSITE" id="PS50089">
    <property type="entry name" value="ZF_RING_2"/>
    <property type="match status" value="1"/>
</dbReference>
<dbReference type="VEuPathDB" id="FungiDB:TAPDE_002886"/>
<dbReference type="Proteomes" id="UP000013776">
    <property type="component" value="Unassembled WGS sequence"/>
</dbReference>
<evidence type="ECO:0000256" key="3">
    <source>
        <dbReference type="ARBA" id="ARBA00022771"/>
    </source>
</evidence>
<evidence type="ECO:0000256" key="1">
    <source>
        <dbReference type="ARBA" id="ARBA00004123"/>
    </source>
</evidence>
<dbReference type="InterPro" id="IPR013083">
    <property type="entry name" value="Znf_RING/FYVE/PHD"/>
</dbReference>
<dbReference type="InterPro" id="IPR033489">
    <property type="entry name" value="RBBP6"/>
</dbReference>
<feature type="region of interest" description="Disordered" evidence="7">
    <location>
        <begin position="345"/>
        <end position="390"/>
    </location>
</feature>
<evidence type="ECO:0000256" key="4">
    <source>
        <dbReference type="ARBA" id="ARBA00022833"/>
    </source>
</evidence>
<keyword evidence="3 6" id="KW-0863">Zinc-finger</keyword>
<keyword evidence="5" id="KW-0539">Nucleus</keyword>
<evidence type="ECO:0000313" key="11">
    <source>
        <dbReference type="EMBL" id="CCG82746.1"/>
    </source>
</evidence>
<reference evidence="11 12" key="1">
    <citation type="journal article" date="2013" name="MBio">
        <title>Genome sequencing of the plant pathogen Taphrina deformans, the causal agent of peach leaf curl.</title>
        <authorList>
            <person name="Cisse O.H."/>
            <person name="Almeida J.M.G.C.F."/>
            <person name="Fonseca A."/>
            <person name="Kumar A.A."/>
            <person name="Salojaervi J."/>
            <person name="Overmyer K."/>
            <person name="Hauser P.M."/>
            <person name="Pagni M."/>
        </authorList>
    </citation>
    <scope>NUCLEOTIDE SEQUENCE [LARGE SCALE GENOMIC DNA]</scope>
    <source>
        <strain evidence="12">PYCC 5710 / ATCC 11124 / CBS 356.35 / IMI 108563 / JCM 9778 / NBRC 8474</strain>
    </source>
</reference>
<dbReference type="SUPFAM" id="SSF57850">
    <property type="entry name" value="RING/U-box"/>
    <property type="match status" value="1"/>
</dbReference>
<dbReference type="PANTHER" id="PTHR15439">
    <property type="entry name" value="RETINOBLASTOMA-BINDING PROTEIN 6"/>
    <property type="match status" value="1"/>
</dbReference>
<dbReference type="GO" id="GO:0061630">
    <property type="term" value="F:ubiquitin protein ligase activity"/>
    <property type="evidence" value="ECO:0007669"/>
    <property type="project" value="InterPro"/>
</dbReference>
<dbReference type="GO" id="GO:0003676">
    <property type="term" value="F:nucleic acid binding"/>
    <property type="evidence" value="ECO:0007669"/>
    <property type="project" value="InterPro"/>
</dbReference>
<proteinExistence type="predicted"/>
<evidence type="ECO:0000259" key="10">
    <source>
        <dbReference type="PROSITE" id="PS51282"/>
    </source>
</evidence>
<protein>
    <submittedName>
        <fullName evidence="11">MPE1</fullName>
    </submittedName>
</protein>
<dbReference type="AlphaFoldDB" id="R4XH77"/>
<organism evidence="11 12">
    <name type="scientific">Taphrina deformans (strain PYCC 5710 / ATCC 11124 / CBS 356.35 / IMI 108563 / JCM 9778 / NBRC 8474)</name>
    <name type="common">Peach leaf curl fungus</name>
    <name type="synonym">Lalaria deformans</name>
    <dbReference type="NCBI Taxonomy" id="1097556"/>
    <lineage>
        <taxon>Eukaryota</taxon>
        <taxon>Fungi</taxon>
        <taxon>Dikarya</taxon>
        <taxon>Ascomycota</taxon>
        <taxon>Taphrinomycotina</taxon>
        <taxon>Taphrinomycetes</taxon>
        <taxon>Taphrinales</taxon>
        <taxon>Taphrinaceae</taxon>
        <taxon>Taphrina</taxon>
    </lineage>
</organism>
<evidence type="ECO:0000259" key="8">
    <source>
        <dbReference type="PROSITE" id="PS50089"/>
    </source>
</evidence>
<dbReference type="OrthoDB" id="106784at2759"/>
<feature type="domain" description="CCHC-type" evidence="9">
    <location>
        <begin position="186"/>
        <end position="200"/>
    </location>
</feature>
<gene>
    <name evidence="11" type="ORF">TAPDE_002886</name>
</gene>
<dbReference type="Pfam" id="PF08783">
    <property type="entry name" value="DWNN"/>
    <property type="match status" value="1"/>
</dbReference>
<dbReference type="GO" id="GO:0006397">
    <property type="term" value="P:mRNA processing"/>
    <property type="evidence" value="ECO:0007669"/>
    <property type="project" value="InterPro"/>
</dbReference>
<dbReference type="SMART" id="SM01180">
    <property type="entry name" value="DWNN"/>
    <property type="match status" value="1"/>
</dbReference>
<comment type="caution">
    <text evidence="11">The sequence shown here is derived from an EMBL/GenBank/DDBJ whole genome shotgun (WGS) entry which is preliminary data.</text>
</comment>
<feature type="compositionally biased region" description="Basic and acidic residues" evidence="7">
    <location>
        <begin position="352"/>
        <end position="361"/>
    </location>
</feature>
<sequence length="482" mass="52356">MSSTIFYRFKSQKDYSRVSFDASQLGLTVFDIKRDIIQTEKLGAGTDFDLRISNADSNQEYEDDAEIVPRGTSVIVQRKPPSRGPGKGSAARYVTGNSIQVSARQEFKKPVAQTNLPAARSSALPPPPVPGSSEDEAIRAMLLASSDQWQETQDRMALSKPVYRAGARGVPTGPIPDRPLPQGYICYRCGQKGHYIQACPTNGDESFENRKRIKRTTGIPRSQLQKVENPADEVEGNVMVNADGESVMFVPDSASWETYQKNTKTSTNEDVPEDSPLACGICKKLMKQPVSVPCCGRKYCEECIQSALLESDFICPGCGTKDILLDKLVPQPELEGEIQEYLAAKTSADDPETAKDLKGSDQDNATGTDQDDKGAGVVAEDPTTMAGMPPFPMPPFDPMMMGMMGFNPMNFPPMPGMPPMPNMMGMPGFGFPPPMPMPMPMQMPMGGPQPPAGPQRSHRNTGDGARAHPYARPPSGPAQGRQ</sequence>
<dbReference type="PROSITE" id="PS50158">
    <property type="entry name" value="ZF_CCHC"/>
    <property type="match status" value="1"/>
</dbReference>
<dbReference type="Pfam" id="PF13696">
    <property type="entry name" value="zf-CCHC_2"/>
    <property type="match status" value="1"/>
</dbReference>
<dbReference type="STRING" id="1097556.R4XH77"/>
<dbReference type="SUPFAM" id="SSF57756">
    <property type="entry name" value="Retrovirus zinc finger-like domains"/>
    <property type="match status" value="1"/>
</dbReference>
<dbReference type="PANTHER" id="PTHR15439:SF0">
    <property type="entry name" value="CELL DIVISION CYCLE AND APOPTOSIS REGULATOR PROTEIN 1-RELATED"/>
    <property type="match status" value="1"/>
</dbReference>
<dbReference type="SMART" id="SM00343">
    <property type="entry name" value="ZnF_C2HC"/>
    <property type="match status" value="1"/>
</dbReference>
<dbReference type="PROSITE" id="PS51282">
    <property type="entry name" value="DWNN"/>
    <property type="match status" value="1"/>
</dbReference>
<evidence type="ECO:0000256" key="5">
    <source>
        <dbReference type="ARBA" id="ARBA00023242"/>
    </source>
</evidence>
<feature type="compositionally biased region" description="Pro residues" evidence="7">
    <location>
        <begin position="437"/>
        <end position="453"/>
    </location>
</feature>
<dbReference type="GO" id="GO:0008270">
    <property type="term" value="F:zinc ion binding"/>
    <property type="evidence" value="ECO:0007669"/>
    <property type="project" value="UniProtKB-KW"/>
</dbReference>
<evidence type="ECO:0000313" key="12">
    <source>
        <dbReference type="Proteomes" id="UP000013776"/>
    </source>
</evidence>
<accession>R4XH77</accession>
<dbReference type="InterPro" id="IPR036875">
    <property type="entry name" value="Znf_CCHC_sf"/>
</dbReference>
<comment type="subcellular location">
    <subcellularLocation>
        <location evidence="1">Nucleus</location>
    </subcellularLocation>
</comment>
<evidence type="ECO:0000256" key="2">
    <source>
        <dbReference type="ARBA" id="ARBA00022723"/>
    </source>
</evidence>
<dbReference type="GO" id="GO:0016567">
    <property type="term" value="P:protein ubiquitination"/>
    <property type="evidence" value="ECO:0007669"/>
    <property type="project" value="InterPro"/>
</dbReference>
<evidence type="ECO:0000256" key="6">
    <source>
        <dbReference type="PROSITE-ProRule" id="PRU00047"/>
    </source>
</evidence>
<evidence type="ECO:0000256" key="7">
    <source>
        <dbReference type="SAM" id="MobiDB-lite"/>
    </source>
</evidence>
<keyword evidence="4" id="KW-0862">Zinc</keyword>
<dbReference type="GO" id="GO:0005634">
    <property type="term" value="C:nucleus"/>
    <property type="evidence" value="ECO:0007669"/>
    <property type="project" value="UniProtKB-SubCell"/>
</dbReference>
<dbReference type="Gene3D" id="4.10.60.10">
    <property type="entry name" value="Zinc finger, CCHC-type"/>
    <property type="match status" value="1"/>
</dbReference>
<dbReference type="InterPro" id="IPR025829">
    <property type="entry name" value="Zn_knuckle_CX2CX3GHX4C"/>
</dbReference>
<dbReference type="InterPro" id="IPR014891">
    <property type="entry name" value="DWNN_domain"/>
</dbReference>
<feature type="region of interest" description="Disordered" evidence="7">
    <location>
        <begin position="437"/>
        <end position="482"/>
    </location>
</feature>
<name>R4XH77_TAPDE</name>
<feature type="domain" description="DWNN" evidence="10">
    <location>
        <begin position="5"/>
        <end position="80"/>
    </location>
</feature>
<feature type="domain" description="RING-type" evidence="8">
    <location>
        <begin position="279"/>
        <end position="318"/>
    </location>
</feature>
<evidence type="ECO:0000259" key="9">
    <source>
        <dbReference type="PROSITE" id="PS50158"/>
    </source>
</evidence>
<dbReference type="EMBL" id="CAHR02000098">
    <property type="protein sequence ID" value="CCG82746.1"/>
    <property type="molecule type" value="Genomic_DNA"/>
</dbReference>
<dbReference type="GO" id="GO:0006511">
    <property type="term" value="P:ubiquitin-dependent protein catabolic process"/>
    <property type="evidence" value="ECO:0007669"/>
    <property type="project" value="TreeGrafter"/>
</dbReference>